<keyword evidence="11" id="KW-1185">Reference proteome</keyword>
<dbReference type="OrthoDB" id="5382797at2759"/>
<comment type="caution">
    <text evidence="10">The sequence shown here is derived from an EMBL/GenBank/DDBJ whole genome shotgun (WGS) entry which is preliminary data.</text>
</comment>
<keyword evidence="4 8" id="KW-0812">Transmembrane</keyword>
<evidence type="ECO:0000313" key="10">
    <source>
        <dbReference type="EMBL" id="ORX74690.1"/>
    </source>
</evidence>
<dbReference type="PANTHER" id="PTHR45755">
    <property type="match status" value="1"/>
</dbReference>
<dbReference type="InterPro" id="IPR027469">
    <property type="entry name" value="Cation_efflux_TMD_sf"/>
</dbReference>
<comment type="similarity">
    <text evidence="2">Belongs to the cation diffusion facilitator (CDF) transporter (TC 2.A.4) family. SLC30A subfamily.</text>
</comment>
<evidence type="ECO:0000256" key="1">
    <source>
        <dbReference type="ARBA" id="ARBA00004141"/>
    </source>
</evidence>
<accession>A0A1Y1WM94</accession>
<keyword evidence="7 8" id="KW-0472">Membrane</keyword>
<keyword evidence="5 8" id="KW-1133">Transmembrane helix</keyword>
<evidence type="ECO:0000313" key="11">
    <source>
        <dbReference type="Proteomes" id="UP000193922"/>
    </source>
</evidence>
<comment type="subcellular location">
    <subcellularLocation>
        <location evidence="1">Membrane</location>
        <topology evidence="1">Multi-pass membrane protein</topology>
    </subcellularLocation>
</comment>
<dbReference type="PANTHER" id="PTHR45755:SF4">
    <property type="entry name" value="ZINC TRANSPORTER 7"/>
    <property type="match status" value="1"/>
</dbReference>
<evidence type="ECO:0000256" key="8">
    <source>
        <dbReference type="SAM" id="Phobius"/>
    </source>
</evidence>
<dbReference type="GO" id="GO:0016020">
    <property type="term" value="C:membrane"/>
    <property type="evidence" value="ECO:0007669"/>
    <property type="project" value="UniProtKB-SubCell"/>
</dbReference>
<dbReference type="AlphaFoldDB" id="A0A1Y1WM94"/>
<dbReference type="Proteomes" id="UP000193922">
    <property type="component" value="Unassembled WGS sequence"/>
</dbReference>
<dbReference type="RefSeq" id="XP_040747901.1">
    <property type="nucleotide sequence ID" value="XM_040885279.1"/>
</dbReference>
<sequence length="303" mass="32154">MAHLGTGALVWVVGVWTGSLAQMTYASLVLYDAWALLLDNMPALLEFSDNQHGSSEYAFGLAELPTVLRFGNSLVLLYRALQAVKEGIEHIAVRGHGHGLGAGEFETYAHTSTGHNAHAFVSVLAVCAALAATVCAARLGNHHAAWEMRSHRQQPATHPMQHVVLNPCNAASLGAGVWVLLLALLAPAHEDSLMEPIACLVVAAAMAYAALPTCIGLARQLLLATKPEPAAAARQAAWQVARLPGVSACERCLVWSAAGERFVGVLRVVLLPACDSAAVKRQVDVILSASRLGDWTVEMRRAL</sequence>
<reference evidence="10 11" key="1">
    <citation type="submission" date="2016-07" db="EMBL/GenBank/DDBJ databases">
        <title>Pervasive Adenine N6-methylation of Active Genes in Fungi.</title>
        <authorList>
            <consortium name="DOE Joint Genome Institute"/>
            <person name="Mondo S.J."/>
            <person name="Dannebaum R.O."/>
            <person name="Kuo R.C."/>
            <person name="Labutti K."/>
            <person name="Haridas S."/>
            <person name="Kuo A."/>
            <person name="Salamov A."/>
            <person name="Ahrendt S.R."/>
            <person name="Lipzen A."/>
            <person name="Sullivan W."/>
            <person name="Andreopoulos W.B."/>
            <person name="Clum A."/>
            <person name="Lindquist E."/>
            <person name="Daum C."/>
            <person name="Ramamoorthy G.K."/>
            <person name="Gryganskyi A."/>
            <person name="Culley D."/>
            <person name="Magnuson J.K."/>
            <person name="James T.Y."/>
            <person name="O'Malley M.A."/>
            <person name="Stajich J.E."/>
            <person name="Spatafora J.W."/>
            <person name="Visel A."/>
            <person name="Grigoriev I.V."/>
        </authorList>
    </citation>
    <scope>NUCLEOTIDE SEQUENCE [LARGE SCALE GENOMIC DNA]</scope>
    <source>
        <strain evidence="10 11">ATCC 12442</strain>
    </source>
</reference>
<evidence type="ECO:0000256" key="4">
    <source>
        <dbReference type="ARBA" id="ARBA00022692"/>
    </source>
</evidence>
<evidence type="ECO:0000256" key="7">
    <source>
        <dbReference type="ARBA" id="ARBA00023136"/>
    </source>
</evidence>
<feature type="transmembrane region" description="Helical" evidence="8">
    <location>
        <begin position="119"/>
        <end position="141"/>
    </location>
</feature>
<dbReference type="EMBL" id="MCFD01000001">
    <property type="protein sequence ID" value="ORX74690.1"/>
    <property type="molecule type" value="Genomic_DNA"/>
</dbReference>
<dbReference type="GO" id="GO:0005794">
    <property type="term" value="C:Golgi apparatus"/>
    <property type="evidence" value="ECO:0007669"/>
    <property type="project" value="TreeGrafter"/>
</dbReference>
<keyword evidence="6" id="KW-0406">Ion transport</keyword>
<name>A0A1Y1WM94_9FUNG</name>
<dbReference type="GO" id="GO:0005385">
    <property type="term" value="F:zinc ion transmembrane transporter activity"/>
    <property type="evidence" value="ECO:0007669"/>
    <property type="project" value="InterPro"/>
</dbReference>
<dbReference type="Gene3D" id="1.20.1510.10">
    <property type="entry name" value="Cation efflux protein transmembrane domain"/>
    <property type="match status" value="1"/>
</dbReference>
<proteinExistence type="inferred from homology"/>
<dbReference type="GeneID" id="63801927"/>
<protein>
    <recommendedName>
        <fullName evidence="9">Cation efflux protein transmembrane domain-containing protein</fullName>
    </recommendedName>
</protein>
<feature type="transmembrane region" description="Helical" evidence="8">
    <location>
        <begin position="197"/>
        <end position="218"/>
    </location>
</feature>
<evidence type="ECO:0000256" key="6">
    <source>
        <dbReference type="ARBA" id="ARBA00023065"/>
    </source>
</evidence>
<evidence type="ECO:0000256" key="5">
    <source>
        <dbReference type="ARBA" id="ARBA00022989"/>
    </source>
</evidence>
<evidence type="ECO:0000259" key="9">
    <source>
        <dbReference type="Pfam" id="PF01545"/>
    </source>
</evidence>
<dbReference type="GO" id="GO:0006882">
    <property type="term" value="P:intracellular zinc ion homeostasis"/>
    <property type="evidence" value="ECO:0007669"/>
    <property type="project" value="InterPro"/>
</dbReference>
<evidence type="ECO:0000256" key="2">
    <source>
        <dbReference type="ARBA" id="ARBA00008873"/>
    </source>
</evidence>
<dbReference type="STRING" id="61395.A0A1Y1WM94"/>
<feature type="transmembrane region" description="Helical" evidence="8">
    <location>
        <begin position="162"/>
        <end position="185"/>
    </location>
</feature>
<evidence type="ECO:0000256" key="3">
    <source>
        <dbReference type="ARBA" id="ARBA00022448"/>
    </source>
</evidence>
<dbReference type="Pfam" id="PF01545">
    <property type="entry name" value="Cation_efflux"/>
    <property type="match status" value="1"/>
</dbReference>
<organism evidence="10 11">
    <name type="scientific">Linderina pennispora</name>
    <dbReference type="NCBI Taxonomy" id="61395"/>
    <lineage>
        <taxon>Eukaryota</taxon>
        <taxon>Fungi</taxon>
        <taxon>Fungi incertae sedis</taxon>
        <taxon>Zoopagomycota</taxon>
        <taxon>Kickxellomycotina</taxon>
        <taxon>Kickxellomycetes</taxon>
        <taxon>Kickxellales</taxon>
        <taxon>Kickxellaceae</taxon>
        <taxon>Linderina</taxon>
    </lineage>
</organism>
<dbReference type="InterPro" id="IPR045316">
    <property type="entry name" value="Msc2-like"/>
</dbReference>
<keyword evidence="3" id="KW-0813">Transport</keyword>
<feature type="domain" description="Cation efflux protein transmembrane" evidence="9">
    <location>
        <begin position="12"/>
        <end position="221"/>
    </location>
</feature>
<gene>
    <name evidence="10" type="ORF">DL89DRAFT_254483</name>
</gene>
<dbReference type="InterPro" id="IPR058533">
    <property type="entry name" value="Cation_efflux_TM"/>
</dbReference>